<dbReference type="EMBL" id="MLQQ01000043">
    <property type="protein sequence ID" value="OIJ09688.1"/>
    <property type="molecule type" value="Genomic_DNA"/>
</dbReference>
<protein>
    <submittedName>
        <fullName evidence="2">Uncharacterized protein</fullName>
    </submittedName>
</protein>
<organism evidence="2 3">
    <name type="scientific">Anaerobacillus arseniciselenatis</name>
    <dbReference type="NCBI Taxonomy" id="85682"/>
    <lineage>
        <taxon>Bacteria</taxon>
        <taxon>Bacillati</taxon>
        <taxon>Bacillota</taxon>
        <taxon>Bacilli</taxon>
        <taxon>Bacillales</taxon>
        <taxon>Bacillaceae</taxon>
        <taxon>Anaerobacillus</taxon>
    </lineage>
</organism>
<name>A0A1S2LB09_9BACI</name>
<feature type="transmembrane region" description="Helical" evidence="1">
    <location>
        <begin position="7"/>
        <end position="27"/>
    </location>
</feature>
<evidence type="ECO:0000313" key="3">
    <source>
        <dbReference type="Proteomes" id="UP000180098"/>
    </source>
</evidence>
<reference evidence="2 3" key="1">
    <citation type="submission" date="2016-10" db="EMBL/GenBank/DDBJ databases">
        <title>Draft genome sequences of four alkaliphilic bacteria belonging to the Anaerobacillus genus.</title>
        <authorList>
            <person name="Bassil N.M."/>
            <person name="Lloyd J.R."/>
        </authorList>
    </citation>
    <scope>NUCLEOTIDE SEQUENCE [LARGE SCALE GENOMIC DNA]</scope>
    <source>
        <strain evidence="2 3">DSM 15340</strain>
    </source>
</reference>
<keyword evidence="1" id="KW-0812">Transmembrane</keyword>
<accession>A0A1S2LB09</accession>
<keyword evidence="1" id="KW-0472">Membrane</keyword>
<evidence type="ECO:0000313" key="2">
    <source>
        <dbReference type="EMBL" id="OIJ09688.1"/>
    </source>
</evidence>
<dbReference type="AlphaFoldDB" id="A0A1S2LB09"/>
<gene>
    <name evidence="2" type="ORF">BKP35_16155</name>
</gene>
<sequence>MIRNKKVIGIMLVLSLFGNLYLFNALYTSNKYIDFINDDHFNKYVNQFQQLTNNMEKVIEDFENEENYLWMVSNSEYLRLNGGLPSNEMSELSRSFILLGQQVNNTVTKYFYRNEGQILSQEQQEYLSEFNKNLQSVSNKFNEKYELFRTTNTTLKDEHRELAHFIENIVERNEEILLQIPPID</sequence>
<dbReference type="Proteomes" id="UP000180098">
    <property type="component" value="Unassembled WGS sequence"/>
</dbReference>
<comment type="caution">
    <text evidence="2">The sequence shown here is derived from an EMBL/GenBank/DDBJ whole genome shotgun (WGS) entry which is preliminary data.</text>
</comment>
<proteinExistence type="predicted"/>
<keyword evidence="3" id="KW-1185">Reference proteome</keyword>
<keyword evidence="1" id="KW-1133">Transmembrane helix</keyword>
<evidence type="ECO:0000256" key="1">
    <source>
        <dbReference type="SAM" id="Phobius"/>
    </source>
</evidence>